<evidence type="ECO:0000313" key="3">
    <source>
        <dbReference type="EMBL" id="CAI3981125.1"/>
    </source>
</evidence>
<reference evidence="4" key="2">
    <citation type="submission" date="2024-04" db="EMBL/GenBank/DDBJ databases">
        <authorList>
            <person name="Chen Y."/>
            <person name="Shah S."/>
            <person name="Dougan E. K."/>
            <person name="Thang M."/>
            <person name="Chan C."/>
        </authorList>
    </citation>
    <scope>NUCLEOTIDE SEQUENCE [LARGE SCALE GENOMIC DNA]</scope>
</reference>
<dbReference type="SUPFAM" id="SSF53098">
    <property type="entry name" value="Ribonuclease H-like"/>
    <property type="match status" value="1"/>
</dbReference>
<dbReference type="GO" id="GO:0004523">
    <property type="term" value="F:RNA-DNA hybrid ribonuclease activity"/>
    <property type="evidence" value="ECO:0007669"/>
    <property type="project" value="InterPro"/>
</dbReference>
<keyword evidence="5" id="KW-1185">Reference proteome</keyword>
<dbReference type="PROSITE" id="PS50879">
    <property type="entry name" value="RNASE_H_1"/>
    <property type="match status" value="1"/>
</dbReference>
<sequence>MPWLLYDPVKVAIPGHAKSAQEPSIETSQRKLRAKARLNWHLFQTGHIHLTRKEILILRHRLSSHHSKDRQFIQRINKELMVQGDPWRCVYCKKISKANANGCNQCLIGWQECQDTTFVPPSKQQKYSQQQSQSQSSWDWNSWDYYQEGDLTPRTPKGSKVEWQQPKSPRQGKGKGKGKGTRKEQWKGQSAHNQQKGQTKDQGKDKGKGRGASSQGSTMIPPEPPWTPSLSSATNLAPLPPPTEPPPTTEEGAMLKELLSALKKSSAEQDPEVKAIVQRSTLKEGQGAAQTLYSAVDDLTMAREALDCARLARHNLHIRWRNFLTDAALVQAVKRFEESKTELGDQAVHVDAEAAMNEDPDNMDKNAVGMALQESLTTMSAQLQSLQASAEAMVTEEANSNKRQRTDGGDGRTSFASGSGVHDGLPSATAPAMQPFADRQKPFIQPDKQRGVWDEILFDIIIAQGLEAPRKAGLISVLQRDDPNGRVRYALAASLPEDLSGYQIVQSSEILHECNTFTCTIKHGMMTIPFTMAPVHLMQDGDSFTVASRTGATGGGASSSSLPHSAAAMSADEAMNPESGEEEPEESDNPALQSDQSESDSLQGVHIFRLGHQQVFNRLRWDTADHILQDAARSVNEVQQEAIILQHINDIAPGSTEKLILMDIEMHAAGLTGGSNLQAPRADLGPYDIDVPITNPPRAYQSILTALIEGDRIDAINQGAFSLPTTIRRQTIIDTLEIVKLRPVMWSRGLLTIVISSIAMQVGLVMESLFMSKEGTGFAFCVACDWRPPPEQFCYVYYSPGNWDRDSIILHSEQAHEDANRHMKVLHSLGFCRAVIIETTTVRTGLVLVEYHNNEPALAAQSILTRKQTPWPAPMPVIQSRPFFVFQDFQDDAPEHCLDLGIDLQSLEKFFSTGDDVLCQWYSHLDLPEVTLHEIQHRIVIATEMPDLESFDRLVIYTDGSSKAHNRRKPPLWIQEFDVPDAWAYLVLGERYRADASLPEITLIGWHAQCVTYEENLSHYLGTTQVGSEHAEREALFWAAIWQLSRNITVPTVFRSDSVTTAEQAMGRAGCNDDNPTFEALRSVFQALQAALPPDCLDAQHVRGHAGDPWNEMADFLAKSEAVHGHKLKRQPVNMQEWKTVLPYLWMLFDKSAGLPSFKGHGFDVCPPQLPKPEPPTQNALNQTKVIRHRMAISLATCNVSSLYAGPEGFGGKLHFLRRQMCDLNLNFLGIQEARSPAGTSRADDVIRLASGCVKGQHGVELWINTKQPIAYRHNKPCFVQMTHVQVVHADHRRLLVRLAHPCIDCHLCVLHAPQSGRPLSERRAWWEETQRIMTQFVCELSLYVFMDANAKTGPCCEPIVFANDDSCSANTVFMMEFLKTFGLCLPSTTALHRGSHGTWTAPDGWTQHRIDYIAIPQNELCFCMQSCSIDNFDTGNSHEDHQAVGVQLQWIQDRQTCLSKAKIGKHDRNAIKDQEHVIDLAAVQTCAWHEDIETQVQSLNQAIHCTLQAACPRHKQGKKKQYLSAEIWDYRIDKLHLRRRLQNARRQASLDSIRLVFWAWKNQEADTDSVDVIVNSHVAHANTVLCSIFQLNCRYYRIARMLRRELQQAKTRQLSHALDQTSEVTPAGTLLQTLKPFIGPTNLKKQKKTGLPAVRKQNGEICTTPEEAQNRWIEFFSHLEGGTRMDHDTYRTIWRQNLAKFLVTDPFSIAIKELPSLAELEMAYRRVPFGKAVGNDGIPPEVCHVKARDLARLTYAILIKVFVYGQEAIEHKGGRLAVAWKHRGDVRDCDTHRSLLVSSHMGKTIHRALRQKHHSLYTAYMQTQQLGGRPKIPVGIPLHLSRAFMRWQARLQRPTACIFLDLAEAFYRLIRPLALGGDLSDDDIAVIAARIGLGHNALHQFHAQLKEPSALQQAGAAPVIQKFLQALHSDTWFQIGTQDDVVRTAIGSRPGDSFADVVFGLLWAQLLRRYEDQLVAHDVLEVIPVHDLPSFDDQVDGPQVKVPFLGPTWMDDLNVCIAADSNLGLERKAGLAMSLLLDQCREMHMEPNLRKGKTEIIFTFRGSRSREFRRKYFSSAQGLTVVGEHETVQVSVVSRYLHLGGILHHRDIDRVEVSRRLAIAHQAFTAHRRILYHNGKIQWKKRREIFVTLILSKLVYGLESWTLKSQKVKMQFHGGVMSLYRRLLKLPHDMHITDLHLLTRAGLPSPGELLRSSRLRYFGTLHRCGRAANWGVIAEDHDWIALIQDDIQWLWSQVSNTTDLKDPVDHYPVWKDLLTFHSSYWKKLVRRGIAHAIEQRNNYVIALDFHCSIGSILHDHDWVAELPADDTRTVPSEAYGCMCCQQRFLTHAGESVHMFKKHGHVAPARSLFDETHCPACLREYHTRAKVLAHLRHADRCRRALIGQRMQCAIVPGTGSSIDRELENSMDGALPFQQAFGPQRPNVRQADFDQHDIRLLEDLYLALLEVTITDDLEQVIRTEIGRHPVGWTVCRWTLQHFLAIFTEQDAEVLAFSFDAVRRCIEILTRDGAWPFLQMQCVREGSSVTQDISVWEAWFAEFACEPPAPWKLLQPMPRSLSKQKIILHAYAGRRRRGDIEWYVDAMAARHPSHVIHVASVDIVIDATYGDISREQTRFYWIGHILQGHVIGFLAGPPCNTWSRARHHVIAGVRGPRVVRTPQEPWGKESLSLTELQHVSIGNLLLGFALVCLTALAMRSGTGLVEHPKDPEKDEMVSIWRLPVLRAILQLPNVRLVHLAQGLFGAPSAKPTTLMVLGMSTLEKFLHENRVTREIPNGASVGKDQYGQFKTSPLKEYPPALCKAVAEALCMDIVSTKCDNTEVPADLVERCKAMTGQFFGTYIGPDS</sequence>
<dbReference type="Proteomes" id="UP001152797">
    <property type="component" value="Unassembled WGS sequence"/>
</dbReference>
<organism evidence="3">
    <name type="scientific">Cladocopium goreaui</name>
    <dbReference type="NCBI Taxonomy" id="2562237"/>
    <lineage>
        <taxon>Eukaryota</taxon>
        <taxon>Sar</taxon>
        <taxon>Alveolata</taxon>
        <taxon>Dinophyceae</taxon>
        <taxon>Suessiales</taxon>
        <taxon>Symbiodiniaceae</taxon>
        <taxon>Cladocopium</taxon>
    </lineage>
</organism>
<feature type="compositionally biased region" description="Acidic residues" evidence="1">
    <location>
        <begin position="579"/>
        <end position="588"/>
    </location>
</feature>
<feature type="domain" description="RNase H type-1" evidence="2">
    <location>
        <begin position="950"/>
        <end position="1123"/>
    </location>
</feature>
<feature type="compositionally biased region" description="Low complexity" evidence="1">
    <location>
        <begin position="558"/>
        <end position="571"/>
    </location>
</feature>
<feature type="region of interest" description="Disordered" evidence="1">
    <location>
        <begin position="549"/>
        <end position="600"/>
    </location>
</feature>
<dbReference type="EMBL" id="CAMXCT020000613">
    <property type="protein sequence ID" value="CAL1134500.1"/>
    <property type="molecule type" value="Genomic_DNA"/>
</dbReference>
<dbReference type="EMBL" id="CAMXCT030000613">
    <property type="protein sequence ID" value="CAL4768437.1"/>
    <property type="molecule type" value="Genomic_DNA"/>
</dbReference>
<gene>
    <name evidence="3" type="ORF">C1SCF055_LOCUS8945</name>
</gene>
<proteinExistence type="predicted"/>
<reference evidence="3" key="1">
    <citation type="submission" date="2022-10" db="EMBL/GenBank/DDBJ databases">
        <authorList>
            <person name="Chen Y."/>
            <person name="Dougan E. K."/>
            <person name="Chan C."/>
            <person name="Rhodes N."/>
            <person name="Thang M."/>
        </authorList>
    </citation>
    <scope>NUCLEOTIDE SEQUENCE</scope>
</reference>
<feature type="compositionally biased region" description="Pro residues" evidence="1">
    <location>
        <begin position="238"/>
        <end position="248"/>
    </location>
</feature>
<dbReference type="InterPro" id="IPR013087">
    <property type="entry name" value="Znf_C2H2_type"/>
</dbReference>
<feature type="compositionally biased region" description="Basic residues" evidence="1">
    <location>
        <begin position="170"/>
        <end position="180"/>
    </location>
</feature>
<evidence type="ECO:0000313" key="4">
    <source>
        <dbReference type="EMBL" id="CAL1134500.1"/>
    </source>
</evidence>
<feature type="compositionally biased region" description="Basic and acidic residues" evidence="1">
    <location>
        <begin position="198"/>
        <end position="208"/>
    </location>
</feature>
<dbReference type="InterPro" id="IPR012337">
    <property type="entry name" value="RNaseH-like_sf"/>
</dbReference>
<dbReference type="InterPro" id="IPR036397">
    <property type="entry name" value="RNaseH_sf"/>
</dbReference>
<dbReference type="InterPro" id="IPR036691">
    <property type="entry name" value="Endo/exonu/phosph_ase_sf"/>
</dbReference>
<feature type="compositionally biased region" description="Low complexity" evidence="1">
    <location>
        <begin position="228"/>
        <end position="237"/>
    </location>
</feature>
<evidence type="ECO:0000259" key="2">
    <source>
        <dbReference type="PROSITE" id="PS50879"/>
    </source>
</evidence>
<feature type="region of interest" description="Disordered" evidence="1">
    <location>
        <begin position="149"/>
        <end position="250"/>
    </location>
</feature>
<dbReference type="GO" id="GO:0003676">
    <property type="term" value="F:nucleic acid binding"/>
    <property type="evidence" value="ECO:0007669"/>
    <property type="project" value="InterPro"/>
</dbReference>
<dbReference type="SUPFAM" id="SSF56219">
    <property type="entry name" value="DNase I-like"/>
    <property type="match status" value="1"/>
</dbReference>
<dbReference type="EMBL" id="CAMXCT010000613">
    <property type="protein sequence ID" value="CAI3981125.1"/>
    <property type="molecule type" value="Genomic_DNA"/>
</dbReference>
<dbReference type="Gene3D" id="3.30.420.10">
    <property type="entry name" value="Ribonuclease H-like superfamily/Ribonuclease H"/>
    <property type="match status" value="1"/>
</dbReference>
<dbReference type="InterPro" id="IPR002156">
    <property type="entry name" value="RNaseH_domain"/>
</dbReference>
<dbReference type="PROSITE" id="PS00028">
    <property type="entry name" value="ZINC_FINGER_C2H2_1"/>
    <property type="match status" value="1"/>
</dbReference>
<accession>A0A9P1FNR3</accession>
<evidence type="ECO:0000256" key="1">
    <source>
        <dbReference type="SAM" id="MobiDB-lite"/>
    </source>
</evidence>
<evidence type="ECO:0000313" key="5">
    <source>
        <dbReference type="Proteomes" id="UP001152797"/>
    </source>
</evidence>
<name>A0A9P1FNR3_9DINO</name>
<dbReference type="Gene3D" id="3.60.10.10">
    <property type="entry name" value="Endonuclease/exonuclease/phosphatase"/>
    <property type="match status" value="1"/>
</dbReference>
<dbReference type="OrthoDB" id="415871at2759"/>
<protein>
    <recommendedName>
        <fullName evidence="2">RNase H type-1 domain-containing protein</fullName>
    </recommendedName>
</protein>
<feature type="region of interest" description="Disordered" evidence="1">
    <location>
        <begin position="390"/>
        <end position="426"/>
    </location>
</feature>
<comment type="caution">
    <text evidence="3">The sequence shown here is derived from an EMBL/GenBank/DDBJ whole genome shotgun (WGS) entry which is preliminary data.</text>
</comment>